<accession>A0ABW2N4K6</accession>
<proteinExistence type="predicted"/>
<dbReference type="RefSeq" id="WP_255891855.1">
    <property type="nucleotide sequence ID" value="NZ_JAFMZM010000005.1"/>
</dbReference>
<dbReference type="InterPro" id="IPR025159">
    <property type="entry name" value="AbiEi_N"/>
</dbReference>
<keyword evidence="4" id="KW-1185">Reference proteome</keyword>
<sequence length="354" mass="40077">MVKRQQESDATARPQPSRTPSCPQRKRYAQDTRDVDVDPEVMDDPLRAICLDLGFFTRAHARAAGFDDRAVTKEARAGRWFRIRRGYYTFPDIWSSSTEEQRHLMRCRAVLDSLGDDVALSHTSACVAQRIAVWGLPLDRVHVTRLDGGAGRIEGDVVHHEGFVADHEVGMVDGMRVLAPARCVLEAGTLGTPESALVCLNSALHRRRCGLQDIGAQFDLMAHWPRVRHLHVPVRMCTDKAESVGESRGLWLFWTQNLPAPTLQFEVHDRGELVGRTDWGWPRLRGLGEFDGKVKYGRLLKPDQDPGEVVFKEKQREDRLREVTGAWMVRLVWSDLSEPARTAQRLRRLMSAAS</sequence>
<dbReference type="Proteomes" id="UP001596524">
    <property type="component" value="Unassembled WGS sequence"/>
</dbReference>
<dbReference type="EMBL" id="JBHTCH010000012">
    <property type="protein sequence ID" value="MFC7360598.1"/>
    <property type="molecule type" value="Genomic_DNA"/>
</dbReference>
<protein>
    <submittedName>
        <fullName evidence="3">Type IV toxin-antitoxin system AbiEi family antitoxin domain-containing protein</fullName>
    </submittedName>
</protein>
<name>A0ABW2N4K6_9ACTN</name>
<organism evidence="3 4">
    <name type="scientific">Nocardioides astragali</name>
    <dbReference type="NCBI Taxonomy" id="1776736"/>
    <lineage>
        <taxon>Bacteria</taxon>
        <taxon>Bacillati</taxon>
        <taxon>Actinomycetota</taxon>
        <taxon>Actinomycetes</taxon>
        <taxon>Propionibacteriales</taxon>
        <taxon>Nocardioidaceae</taxon>
        <taxon>Nocardioides</taxon>
    </lineage>
</organism>
<evidence type="ECO:0000313" key="4">
    <source>
        <dbReference type="Proteomes" id="UP001596524"/>
    </source>
</evidence>
<evidence type="ECO:0000313" key="3">
    <source>
        <dbReference type="EMBL" id="MFC7360598.1"/>
    </source>
</evidence>
<evidence type="ECO:0000259" key="2">
    <source>
        <dbReference type="Pfam" id="PF13338"/>
    </source>
</evidence>
<dbReference type="Pfam" id="PF13338">
    <property type="entry name" value="AbiEi_4"/>
    <property type="match status" value="1"/>
</dbReference>
<gene>
    <name evidence="3" type="ORF">ACFQO6_09980</name>
</gene>
<feature type="domain" description="AbiEi antitoxin N-terminal" evidence="2">
    <location>
        <begin position="54"/>
        <end position="91"/>
    </location>
</feature>
<evidence type="ECO:0000256" key="1">
    <source>
        <dbReference type="SAM" id="MobiDB-lite"/>
    </source>
</evidence>
<comment type="caution">
    <text evidence="3">The sequence shown here is derived from an EMBL/GenBank/DDBJ whole genome shotgun (WGS) entry which is preliminary data.</text>
</comment>
<feature type="region of interest" description="Disordered" evidence="1">
    <location>
        <begin position="1"/>
        <end position="37"/>
    </location>
</feature>
<reference evidence="4" key="1">
    <citation type="journal article" date="2019" name="Int. J. Syst. Evol. Microbiol.">
        <title>The Global Catalogue of Microorganisms (GCM) 10K type strain sequencing project: providing services to taxonomists for standard genome sequencing and annotation.</title>
        <authorList>
            <consortium name="The Broad Institute Genomics Platform"/>
            <consortium name="The Broad Institute Genome Sequencing Center for Infectious Disease"/>
            <person name="Wu L."/>
            <person name="Ma J."/>
        </authorList>
    </citation>
    <scope>NUCLEOTIDE SEQUENCE [LARGE SCALE GENOMIC DNA]</scope>
    <source>
        <strain evidence="4">FCH27</strain>
    </source>
</reference>